<dbReference type="CDD" id="cd00144">
    <property type="entry name" value="MPP_PPP_family"/>
    <property type="match status" value="1"/>
</dbReference>
<dbReference type="GO" id="GO:0110154">
    <property type="term" value="P:RNA decapping"/>
    <property type="evidence" value="ECO:0007669"/>
    <property type="project" value="TreeGrafter"/>
</dbReference>
<dbReference type="GO" id="GO:0008803">
    <property type="term" value="F:bis(5'-nucleosyl)-tetraphosphatase (symmetrical) activity"/>
    <property type="evidence" value="ECO:0007669"/>
    <property type="project" value="TreeGrafter"/>
</dbReference>
<evidence type="ECO:0000259" key="1">
    <source>
        <dbReference type="Pfam" id="PF00149"/>
    </source>
</evidence>
<reference evidence="2 3" key="1">
    <citation type="submission" date="2014-03" db="EMBL/GenBank/DDBJ databases">
        <title>Bradyrhizobium valentinum sp. nov., isolated from effective nodules of Lupinus mariae-josephae, a lupine endemic of basic-lime soils in Eastern Spain.</title>
        <authorList>
            <person name="Duran D."/>
            <person name="Rey L."/>
            <person name="Navarro A."/>
            <person name="Busquets A."/>
            <person name="Imperial J."/>
            <person name="Ruiz-Argueso T."/>
        </authorList>
    </citation>
    <scope>NUCLEOTIDE SEQUENCE [LARGE SCALE GENOMIC DNA]</scope>
    <source>
        <strain evidence="2 3">Ro19</strain>
    </source>
</reference>
<evidence type="ECO:0000313" key="3">
    <source>
        <dbReference type="Proteomes" id="UP000052023"/>
    </source>
</evidence>
<comment type="caution">
    <text evidence="2">The sequence shown here is derived from an EMBL/GenBank/DDBJ whole genome shotgun (WGS) entry which is preliminary data.</text>
</comment>
<dbReference type="GO" id="GO:0016791">
    <property type="term" value="F:phosphatase activity"/>
    <property type="evidence" value="ECO:0007669"/>
    <property type="project" value="TreeGrafter"/>
</dbReference>
<feature type="domain" description="Calcineurin-like phosphoesterase" evidence="1">
    <location>
        <begin position="21"/>
        <end position="215"/>
    </location>
</feature>
<dbReference type="SUPFAM" id="SSF56300">
    <property type="entry name" value="Metallo-dependent phosphatases"/>
    <property type="match status" value="1"/>
</dbReference>
<sequence>MHRASAGPSRSVNATTPADTRIYAVGDIHGCADLLSEIIARIDEDIRRRPIAHTIEVYLGDYVDRGPHSKTVIDLLAIRLVAHHAVCLRGNHEAVMEGFLQDPAILQYWLQLGGMPTLASYGVELHDEIATAGEVHRRFLDAFPRAHELFMQCLRNQFRCGDFLFVHAGIRPGVPIEHQDPNDLIWIRDAFLDSTRDHEQFIVHGHTPVPHPDIRHNRINIDTAAWRTGTLTCIAIEGSAILFL</sequence>
<dbReference type="RefSeq" id="WP_057841556.1">
    <property type="nucleotide sequence ID" value="NZ_LLYA01000002.1"/>
</dbReference>
<protein>
    <submittedName>
        <fullName evidence="2">Metallophosphoesterase</fullName>
    </submittedName>
</protein>
<name>A0A0R3NIX3_9BRAD</name>
<dbReference type="AlphaFoldDB" id="A0A0R3NIX3"/>
<dbReference type="Gene3D" id="3.60.21.10">
    <property type="match status" value="1"/>
</dbReference>
<dbReference type="EMBL" id="LLYA01000002">
    <property type="protein sequence ID" value="KRR30032.1"/>
    <property type="molecule type" value="Genomic_DNA"/>
</dbReference>
<dbReference type="InterPro" id="IPR029052">
    <property type="entry name" value="Metallo-depent_PP-like"/>
</dbReference>
<dbReference type="OrthoDB" id="9807890at2"/>
<proteinExistence type="predicted"/>
<dbReference type="PANTHER" id="PTHR42850:SF4">
    <property type="entry name" value="ZINC-DEPENDENT ENDOPOLYPHOSPHATASE"/>
    <property type="match status" value="1"/>
</dbReference>
<dbReference type="InterPro" id="IPR004843">
    <property type="entry name" value="Calcineurin-like_PHP"/>
</dbReference>
<dbReference type="InterPro" id="IPR050126">
    <property type="entry name" value="Ap4A_hydrolase"/>
</dbReference>
<accession>A0A0R3NIX3</accession>
<keyword evidence="3" id="KW-1185">Reference proteome</keyword>
<organism evidence="2 3">
    <name type="scientific">Bradyrhizobium retamae</name>
    <dbReference type="NCBI Taxonomy" id="1300035"/>
    <lineage>
        <taxon>Bacteria</taxon>
        <taxon>Pseudomonadati</taxon>
        <taxon>Pseudomonadota</taxon>
        <taxon>Alphaproteobacteria</taxon>
        <taxon>Hyphomicrobiales</taxon>
        <taxon>Nitrobacteraceae</taxon>
        <taxon>Bradyrhizobium</taxon>
    </lineage>
</organism>
<dbReference type="PANTHER" id="PTHR42850">
    <property type="entry name" value="METALLOPHOSPHOESTERASE"/>
    <property type="match status" value="1"/>
</dbReference>
<dbReference type="Proteomes" id="UP000052023">
    <property type="component" value="Unassembled WGS sequence"/>
</dbReference>
<dbReference type="GO" id="GO:0005737">
    <property type="term" value="C:cytoplasm"/>
    <property type="evidence" value="ECO:0007669"/>
    <property type="project" value="TreeGrafter"/>
</dbReference>
<dbReference type="Pfam" id="PF00149">
    <property type="entry name" value="Metallophos"/>
    <property type="match status" value="1"/>
</dbReference>
<gene>
    <name evidence="2" type="ORF">CQ13_14640</name>
</gene>
<evidence type="ECO:0000313" key="2">
    <source>
        <dbReference type="EMBL" id="KRR30032.1"/>
    </source>
</evidence>